<organism evidence="1 2">
    <name type="scientific">Paramecium pentaurelia</name>
    <dbReference type="NCBI Taxonomy" id="43138"/>
    <lineage>
        <taxon>Eukaryota</taxon>
        <taxon>Sar</taxon>
        <taxon>Alveolata</taxon>
        <taxon>Ciliophora</taxon>
        <taxon>Intramacronucleata</taxon>
        <taxon>Oligohymenophorea</taxon>
        <taxon>Peniculida</taxon>
        <taxon>Parameciidae</taxon>
        <taxon>Paramecium</taxon>
    </lineage>
</organism>
<keyword evidence="2" id="KW-1185">Reference proteome</keyword>
<dbReference type="EMBL" id="CAJJDO010000063">
    <property type="protein sequence ID" value="CAD8175379.1"/>
    <property type="molecule type" value="Genomic_DNA"/>
</dbReference>
<accession>A0A8S1VHZ8</accession>
<sequence>MFHWQLGWTIQKNNQRTKIKNHRIRRKSNKTQKIFRFLEITRRGFLQRSLRIESILKKKGLQEKKYLNAFQYMDDIFNSQYLMCNNIEGQLKNQASHKFEQIDYNQN</sequence>
<reference evidence="1" key="1">
    <citation type="submission" date="2021-01" db="EMBL/GenBank/DDBJ databases">
        <authorList>
            <consortium name="Genoscope - CEA"/>
            <person name="William W."/>
        </authorList>
    </citation>
    <scope>NUCLEOTIDE SEQUENCE</scope>
</reference>
<name>A0A8S1VHZ8_9CILI</name>
<evidence type="ECO:0000313" key="2">
    <source>
        <dbReference type="Proteomes" id="UP000689195"/>
    </source>
</evidence>
<evidence type="ECO:0000313" key="1">
    <source>
        <dbReference type="EMBL" id="CAD8175379.1"/>
    </source>
</evidence>
<gene>
    <name evidence="1" type="ORF">PPENT_87.1.T0630026</name>
</gene>
<protein>
    <submittedName>
        <fullName evidence="1">Uncharacterized protein</fullName>
    </submittedName>
</protein>
<comment type="caution">
    <text evidence="1">The sequence shown here is derived from an EMBL/GenBank/DDBJ whole genome shotgun (WGS) entry which is preliminary data.</text>
</comment>
<dbReference type="AlphaFoldDB" id="A0A8S1VHZ8"/>
<proteinExistence type="predicted"/>
<dbReference type="Proteomes" id="UP000689195">
    <property type="component" value="Unassembled WGS sequence"/>
</dbReference>